<comment type="caution">
    <text evidence="3">The sequence shown here is derived from an EMBL/GenBank/DDBJ whole genome shotgun (WGS) entry which is preliminary data.</text>
</comment>
<proteinExistence type="predicted"/>
<evidence type="ECO:0008006" key="5">
    <source>
        <dbReference type="Google" id="ProtNLM"/>
    </source>
</evidence>
<reference evidence="3 4" key="1">
    <citation type="submission" date="2019-07" db="EMBL/GenBank/DDBJ databases">
        <title>Genomics analysis of Aphanomyces spp. identifies a new class of oomycete effector associated with host adaptation.</title>
        <authorList>
            <person name="Gaulin E."/>
        </authorList>
    </citation>
    <scope>NUCLEOTIDE SEQUENCE [LARGE SCALE GENOMIC DNA]</scope>
    <source>
        <strain evidence="3 4">ATCC 201684</strain>
    </source>
</reference>
<feature type="chain" id="PRO_5026331529" description="Glycine zipper 2TM domain-containing protein" evidence="2">
    <location>
        <begin position="18"/>
        <end position="248"/>
    </location>
</feature>
<name>A0A6G0W7B5_9STRA</name>
<organism evidence="3 4">
    <name type="scientific">Aphanomyces euteiches</name>
    <dbReference type="NCBI Taxonomy" id="100861"/>
    <lineage>
        <taxon>Eukaryota</taxon>
        <taxon>Sar</taxon>
        <taxon>Stramenopiles</taxon>
        <taxon>Oomycota</taxon>
        <taxon>Saprolegniomycetes</taxon>
        <taxon>Saprolegniales</taxon>
        <taxon>Verrucalvaceae</taxon>
        <taxon>Aphanomyces</taxon>
    </lineage>
</organism>
<gene>
    <name evidence="3" type="ORF">Ae201684_017984</name>
</gene>
<dbReference type="Proteomes" id="UP000481153">
    <property type="component" value="Unassembled WGS sequence"/>
</dbReference>
<evidence type="ECO:0000256" key="1">
    <source>
        <dbReference type="SAM" id="MobiDB-lite"/>
    </source>
</evidence>
<feature type="compositionally biased region" description="Polar residues" evidence="1">
    <location>
        <begin position="151"/>
        <end position="165"/>
    </location>
</feature>
<feature type="compositionally biased region" description="Polar residues" evidence="1">
    <location>
        <begin position="176"/>
        <end position="186"/>
    </location>
</feature>
<keyword evidence="4" id="KW-1185">Reference proteome</keyword>
<evidence type="ECO:0000313" key="4">
    <source>
        <dbReference type="Proteomes" id="UP000481153"/>
    </source>
</evidence>
<keyword evidence="2" id="KW-0732">Signal</keyword>
<dbReference type="EMBL" id="VJMJ01000318">
    <property type="protein sequence ID" value="KAF0723020.1"/>
    <property type="molecule type" value="Genomic_DNA"/>
</dbReference>
<evidence type="ECO:0000313" key="3">
    <source>
        <dbReference type="EMBL" id="KAF0723020.1"/>
    </source>
</evidence>
<evidence type="ECO:0000256" key="2">
    <source>
        <dbReference type="SAM" id="SignalP"/>
    </source>
</evidence>
<sequence length="248" mass="25416">MRVVLFLVLALSVFGWGQPVARLQVNRVLRGQLERRWRRKVGNIMEIVGGAAGNAIGTTGSITIGTVTGGNIGTRAGRSGMAAGTRIMGEYMGGHFGGKAGSFLGRQADKLTSAGRQAQAAAKNRKKDQAEALKKPVLYTGGEYQKAKLSRTGSSPALLQRNNASPGGRKPPMNPGQASTSGSKPVSNKGKAPMNPSSASTSGGQSPRHGASTSGTKPAINGGKASASVVKSPINVGGQGSALRKRKL</sequence>
<feature type="compositionally biased region" description="Polar residues" evidence="1">
    <location>
        <begin position="195"/>
        <end position="216"/>
    </location>
</feature>
<dbReference type="AlphaFoldDB" id="A0A6G0W7B5"/>
<feature type="signal peptide" evidence="2">
    <location>
        <begin position="1"/>
        <end position="17"/>
    </location>
</feature>
<accession>A0A6G0W7B5</accession>
<feature type="region of interest" description="Disordered" evidence="1">
    <location>
        <begin position="145"/>
        <end position="248"/>
    </location>
</feature>
<protein>
    <recommendedName>
        <fullName evidence="5">Glycine zipper 2TM domain-containing protein</fullName>
    </recommendedName>
</protein>
<dbReference type="VEuPathDB" id="FungiDB:AeMF1_006180"/>